<dbReference type="PANTHER" id="PTHR43626">
    <property type="entry name" value="ACYL-COA N-ACYLTRANSFERASE"/>
    <property type="match status" value="1"/>
</dbReference>
<dbReference type="Pfam" id="PF00583">
    <property type="entry name" value="Acetyltransf_1"/>
    <property type="match status" value="1"/>
</dbReference>
<dbReference type="InterPro" id="IPR016181">
    <property type="entry name" value="Acyl_CoA_acyltransferase"/>
</dbReference>
<dbReference type="AlphaFoldDB" id="A0A0W8G6W8"/>
<dbReference type="Gene3D" id="3.40.630.30">
    <property type="match status" value="1"/>
</dbReference>
<reference evidence="4" key="1">
    <citation type="journal article" date="2015" name="Proc. Natl. Acad. Sci. U.S.A.">
        <title>Networks of energetic and metabolic interactions define dynamics in microbial communities.</title>
        <authorList>
            <person name="Embree M."/>
            <person name="Liu J.K."/>
            <person name="Al-Bassam M.M."/>
            <person name="Zengler K."/>
        </authorList>
    </citation>
    <scope>NUCLEOTIDE SEQUENCE</scope>
</reference>
<proteinExistence type="predicted"/>
<dbReference type="EMBL" id="LNQE01000182">
    <property type="protein sequence ID" value="KUG28753.1"/>
    <property type="molecule type" value="Genomic_DNA"/>
</dbReference>
<gene>
    <name evidence="4" type="ORF">ASZ90_001369</name>
</gene>
<comment type="caution">
    <text evidence="4">The sequence shown here is derived from an EMBL/GenBank/DDBJ whole genome shotgun (WGS) entry which is preliminary data.</text>
</comment>
<dbReference type="GO" id="GO:0005737">
    <property type="term" value="C:cytoplasm"/>
    <property type="evidence" value="ECO:0007669"/>
    <property type="project" value="TreeGrafter"/>
</dbReference>
<dbReference type="GO" id="GO:0008080">
    <property type="term" value="F:N-acetyltransferase activity"/>
    <property type="evidence" value="ECO:0007669"/>
    <property type="project" value="InterPro"/>
</dbReference>
<evidence type="ECO:0000256" key="1">
    <source>
        <dbReference type="ARBA" id="ARBA00022679"/>
    </source>
</evidence>
<dbReference type="NCBIfam" id="NF005840">
    <property type="entry name" value="PRK07757.1"/>
    <property type="match status" value="1"/>
</dbReference>
<evidence type="ECO:0000259" key="3">
    <source>
        <dbReference type="PROSITE" id="PS51186"/>
    </source>
</evidence>
<accession>A0A0W8G6W8</accession>
<dbReference type="InterPro" id="IPR000182">
    <property type="entry name" value="GNAT_dom"/>
</dbReference>
<keyword evidence="2 4" id="KW-0012">Acyltransferase</keyword>
<keyword evidence="1 4" id="KW-0808">Transferase</keyword>
<evidence type="ECO:0000313" key="4">
    <source>
        <dbReference type="EMBL" id="KUG28753.1"/>
    </source>
</evidence>
<sequence>MTDKDDLYLRKAQIQDVRQIHALLMTCAKKELLLPRSFNQLYSHLRDFYVLAERSGRGVHGCCALTIAWEDLAEIRSLAVDEELRLQGWGGKLVEACLSEAVTLGLYRVFTLTYQTGFFEHLGFVEVEKEKLPQKVWADCINCPKFPECDEIAMIMEM</sequence>
<organism evidence="4">
    <name type="scientific">hydrocarbon metagenome</name>
    <dbReference type="NCBI Taxonomy" id="938273"/>
    <lineage>
        <taxon>unclassified sequences</taxon>
        <taxon>metagenomes</taxon>
        <taxon>ecological metagenomes</taxon>
    </lineage>
</organism>
<protein>
    <submittedName>
        <fullName evidence="4">N-acetylglutamate synthase</fullName>
        <ecNumber evidence="4">2.3.1.1</ecNumber>
    </submittedName>
</protein>
<name>A0A0W8G6W8_9ZZZZ</name>
<dbReference type="EC" id="2.3.1.1" evidence="4"/>
<feature type="domain" description="N-acetyltransferase" evidence="3">
    <location>
        <begin position="7"/>
        <end position="158"/>
    </location>
</feature>
<dbReference type="PROSITE" id="PS51186">
    <property type="entry name" value="GNAT"/>
    <property type="match status" value="1"/>
</dbReference>
<evidence type="ECO:0000256" key="2">
    <source>
        <dbReference type="ARBA" id="ARBA00023315"/>
    </source>
</evidence>
<dbReference type="PANTHER" id="PTHR43626:SF4">
    <property type="entry name" value="GCN5-RELATED N-ACETYLTRANSFERASE 2, CHLOROPLASTIC"/>
    <property type="match status" value="1"/>
</dbReference>
<dbReference type="SUPFAM" id="SSF55729">
    <property type="entry name" value="Acyl-CoA N-acyltransferases (Nat)"/>
    <property type="match status" value="1"/>
</dbReference>
<dbReference type="InterPro" id="IPR045039">
    <property type="entry name" value="NSI-like"/>
</dbReference>
<dbReference type="CDD" id="cd04301">
    <property type="entry name" value="NAT_SF"/>
    <property type="match status" value="1"/>
</dbReference>